<feature type="domain" description="Rab-GAP TBC" evidence="1">
    <location>
        <begin position="263"/>
        <end position="480"/>
    </location>
</feature>
<dbReference type="PANTHER" id="PTHR16110:SF1">
    <property type="entry name" value="TBC1 DOMAIN FAMILY MEMBER 19"/>
    <property type="match status" value="1"/>
</dbReference>
<proteinExistence type="predicted"/>
<evidence type="ECO:0000259" key="1">
    <source>
        <dbReference type="PROSITE" id="PS50086"/>
    </source>
</evidence>
<dbReference type="AlphaFoldDB" id="A0AAV2TNM0"/>
<protein>
    <recommendedName>
        <fullName evidence="1">Rab-GAP TBC domain-containing protein</fullName>
    </recommendedName>
</protein>
<dbReference type="Gene3D" id="1.10.472.80">
    <property type="entry name" value="Ypt/Rab-GAP domain of gyp1p, domain 3"/>
    <property type="match status" value="1"/>
</dbReference>
<dbReference type="InterPro" id="IPR035969">
    <property type="entry name" value="Rab-GAP_TBC_sf"/>
</dbReference>
<dbReference type="EMBL" id="CAXLJL010000367">
    <property type="protein sequence ID" value="CAL5137002.1"/>
    <property type="molecule type" value="Genomic_DNA"/>
</dbReference>
<organism evidence="2 3">
    <name type="scientific">Calicophoron daubneyi</name>
    <name type="common">Rumen fluke</name>
    <name type="synonym">Paramphistomum daubneyi</name>
    <dbReference type="NCBI Taxonomy" id="300641"/>
    <lineage>
        <taxon>Eukaryota</taxon>
        <taxon>Metazoa</taxon>
        <taxon>Spiralia</taxon>
        <taxon>Lophotrochozoa</taxon>
        <taxon>Platyhelminthes</taxon>
        <taxon>Trematoda</taxon>
        <taxon>Digenea</taxon>
        <taxon>Plagiorchiida</taxon>
        <taxon>Pronocephalata</taxon>
        <taxon>Paramphistomoidea</taxon>
        <taxon>Paramphistomidae</taxon>
        <taxon>Calicophoron</taxon>
    </lineage>
</organism>
<reference evidence="2" key="1">
    <citation type="submission" date="2024-06" db="EMBL/GenBank/DDBJ databases">
        <authorList>
            <person name="Liu X."/>
            <person name="Lenzi L."/>
            <person name="Haldenby T S."/>
            <person name="Uol C."/>
        </authorList>
    </citation>
    <scope>NUCLEOTIDE SEQUENCE</scope>
</reference>
<dbReference type="PANTHER" id="PTHR16110">
    <property type="entry name" value="TBC1 DOMAIN FAMILY MEMBER 19"/>
    <property type="match status" value="1"/>
</dbReference>
<dbReference type="InterPro" id="IPR000195">
    <property type="entry name" value="Rab-GAP-TBC_dom"/>
</dbReference>
<accession>A0AAV2TNM0</accession>
<comment type="caution">
    <text evidence="2">The sequence shown here is derived from an EMBL/GenBank/DDBJ whole genome shotgun (WGS) entry which is preliminary data.</text>
</comment>
<dbReference type="Proteomes" id="UP001497525">
    <property type="component" value="Unassembled WGS sequence"/>
</dbReference>
<dbReference type="Pfam" id="PF00566">
    <property type="entry name" value="RabGAP-TBC"/>
    <property type="match status" value="1"/>
</dbReference>
<sequence>MITVRSCARTAVDPKRLVQELLKRVKASPTELSLLASALGSIEGLQGSPDDLEETVFSSILNAQSYQELKNWIFQEKKKIIARLQHEWITSDPSTSASWKYLEKAQSSWERRMLRSLNSMCQELGIRLAGKRDPKQSEAILQNWSELSLVFNKPTTIKPVFGPKDLLEVLISIRHPNVMYPSTIHGDDINNKTFPYWGLFNLPLKIKDLPALSDFYGSLEISYPQYGIDELFSSSFALSREQEAEDILRSNSSLAAQVYLQRGCPLGYRAQMWALYLNSKVTDADVAYYNQLKMRVAENECMTDHLICKEVQLTASNDDMHFVFCDYTYQILLPFTRDSTVLEHFKSIPASPPRAVGKGSTEPSIFPPSGVIPFHGFSMYVLPLCYLYDNPVMLYVIFRQLYLRHFYKLHTISNDASGILAICSLFERLLMTREPQVFLHLKSYGIQPIRFVFKWIMRAFSGFLSPDQVLMLWDRILGFDSLEILAVLAVAIFSYRRSNLLLVNTSAGVEAVLADLTSLRVVSLLQLVLFSKS</sequence>
<dbReference type="SUPFAM" id="SSF47923">
    <property type="entry name" value="Ypt/Rab-GAP domain of gyp1p"/>
    <property type="match status" value="1"/>
</dbReference>
<name>A0AAV2TNM0_CALDB</name>
<dbReference type="InterPro" id="IPR042507">
    <property type="entry name" value="TBC1D19"/>
</dbReference>
<gene>
    <name evidence="2" type="ORF">CDAUBV1_LOCUS11281</name>
</gene>
<evidence type="ECO:0000313" key="3">
    <source>
        <dbReference type="Proteomes" id="UP001497525"/>
    </source>
</evidence>
<dbReference type="PROSITE" id="PS50086">
    <property type="entry name" value="TBC_RABGAP"/>
    <property type="match status" value="1"/>
</dbReference>
<evidence type="ECO:0000313" key="2">
    <source>
        <dbReference type="EMBL" id="CAL5137002.1"/>
    </source>
</evidence>